<dbReference type="AlphaFoldDB" id="I3IQR6"/>
<proteinExistence type="predicted"/>
<organism evidence="1 2">
    <name type="scientific">Candidatus Jettenia caeni</name>
    <dbReference type="NCBI Taxonomy" id="247490"/>
    <lineage>
        <taxon>Bacteria</taxon>
        <taxon>Pseudomonadati</taxon>
        <taxon>Planctomycetota</taxon>
        <taxon>Candidatus Brocadiia</taxon>
        <taxon>Candidatus Brocadiales</taxon>
        <taxon>Candidatus Brocadiaceae</taxon>
        <taxon>Candidatus Jettenia</taxon>
    </lineage>
</organism>
<dbReference type="OrthoDB" id="8438824at2"/>
<comment type="caution">
    <text evidence="1">The sequence shown here is derived from an EMBL/GenBank/DDBJ whole genome shotgun (WGS) entry which is preliminary data.</text>
</comment>
<sequence>MKIHNNKQKLFKIYDEIYATNFGFMPCIEQCDGRCEQKPLSVLLPYEDEFIFRRSGKHVCNEKLTSPEGTLEIIGSTCNFTDGVQCFIHEHRPIACRLYPFYPNLTPEGTLELLIDETCPLTESLVKDEMYISHIKSALDKLIPLIDKNYWEMLGHIPPDLWDKTCKEKYLCTLPKGVKKS</sequence>
<evidence type="ECO:0000313" key="1">
    <source>
        <dbReference type="EMBL" id="GAB64061.1"/>
    </source>
</evidence>
<accession>I3IQR6</accession>
<reference evidence="1 2" key="1">
    <citation type="journal article" date="2012" name="FEBS Lett.">
        <title>Anammox organism KSU-1 expresses a NirK-type copper-containing nitrite reductase instead of a NirS-type with cytochrome cd1.</title>
        <authorList>
            <person name="Hira D."/>
            <person name="Toh H."/>
            <person name="Migita C.T."/>
            <person name="Okubo H."/>
            <person name="Nishiyama T."/>
            <person name="Hattori M."/>
            <person name="Furukawa K."/>
            <person name="Fujii T."/>
        </authorList>
    </citation>
    <scope>NUCLEOTIDE SEQUENCE [LARGE SCALE GENOMIC DNA]</scope>
</reference>
<gene>
    <name evidence="1" type="ORF">KSU1_D0752</name>
</gene>
<evidence type="ECO:0008006" key="3">
    <source>
        <dbReference type="Google" id="ProtNLM"/>
    </source>
</evidence>
<dbReference type="Proteomes" id="UP000002985">
    <property type="component" value="Unassembled WGS sequence"/>
</dbReference>
<keyword evidence="2" id="KW-1185">Reference proteome</keyword>
<dbReference type="EMBL" id="BAFH01000004">
    <property type="protein sequence ID" value="GAB64061.1"/>
    <property type="molecule type" value="Genomic_DNA"/>
</dbReference>
<evidence type="ECO:0000313" key="2">
    <source>
        <dbReference type="Proteomes" id="UP000002985"/>
    </source>
</evidence>
<name>I3IQR6_9BACT</name>
<protein>
    <recommendedName>
        <fullName evidence="3">YkgJ family cysteine cluster protein</fullName>
    </recommendedName>
</protein>